<name>A0A1E5KXD0_9ENTE</name>
<dbReference type="STRING" id="762845.BCR26_13385"/>
<protein>
    <submittedName>
        <fullName evidence="1">Uncharacterized protein</fullName>
    </submittedName>
</protein>
<reference evidence="1 2" key="1">
    <citation type="submission" date="2016-09" db="EMBL/GenBank/DDBJ databases">
        <authorList>
            <person name="Capua I."/>
            <person name="De Benedictis P."/>
            <person name="Joannis T."/>
            <person name="Lombin L.H."/>
            <person name="Cattoli G."/>
        </authorList>
    </citation>
    <scope>NUCLEOTIDE SEQUENCE [LARGE SCALE GENOMIC DNA]</scope>
    <source>
        <strain evidence="1 2">LMG 25899</strain>
    </source>
</reference>
<comment type="caution">
    <text evidence="1">The sequence shown here is derived from an EMBL/GenBank/DDBJ whole genome shotgun (WGS) entry which is preliminary data.</text>
</comment>
<proteinExistence type="predicted"/>
<dbReference type="EMBL" id="MIEK01000022">
    <property type="protein sequence ID" value="OEH82478.1"/>
    <property type="molecule type" value="Genomic_DNA"/>
</dbReference>
<sequence>MFWKKSVLNRKQTKEVCAFFKCTKNEFAVRRFEDGFLIALKNKEYRVKFSEGFRTKLVYAKEVQRIARK</sequence>
<keyword evidence="2" id="KW-1185">Reference proteome</keyword>
<dbReference type="Proteomes" id="UP000095256">
    <property type="component" value="Unassembled WGS sequence"/>
</dbReference>
<organism evidence="1 2">
    <name type="scientific">Enterococcus rivorum</name>
    <dbReference type="NCBI Taxonomy" id="762845"/>
    <lineage>
        <taxon>Bacteria</taxon>
        <taxon>Bacillati</taxon>
        <taxon>Bacillota</taxon>
        <taxon>Bacilli</taxon>
        <taxon>Lactobacillales</taxon>
        <taxon>Enterococcaceae</taxon>
        <taxon>Enterococcus</taxon>
    </lineage>
</organism>
<accession>A0A1E5KXD0</accession>
<dbReference type="AlphaFoldDB" id="A0A1E5KXD0"/>
<dbReference type="OrthoDB" id="2187542at2"/>
<evidence type="ECO:0000313" key="2">
    <source>
        <dbReference type="Proteomes" id="UP000095256"/>
    </source>
</evidence>
<evidence type="ECO:0000313" key="1">
    <source>
        <dbReference type="EMBL" id="OEH82478.1"/>
    </source>
</evidence>
<dbReference type="RefSeq" id="WP_069698554.1">
    <property type="nucleotide sequence ID" value="NZ_JAGGMA010000031.1"/>
</dbReference>
<gene>
    <name evidence="1" type="ORF">BCR26_13385</name>
</gene>